<proteinExistence type="predicted"/>
<organism evidence="2 3">
    <name type="scientific">Aphis glycines</name>
    <name type="common">Soybean aphid</name>
    <dbReference type="NCBI Taxonomy" id="307491"/>
    <lineage>
        <taxon>Eukaryota</taxon>
        <taxon>Metazoa</taxon>
        <taxon>Ecdysozoa</taxon>
        <taxon>Arthropoda</taxon>
        <taxon>Hexapoda</taxon>
        <taxon>Insecta</taxon>
        <taxon>Pterygota</taxon>
        <taxon>Neoptera</taxon>
        <taxon>Paraneoptera</taxon>
        <taxon>Hemiptera</taxon>
        <taxon>Sternorrhyncha</taxon>
        <taxon>Aphidomorpha</taxon>
        <taxon>Aphidoidea</taxon>
        <taxon>Aphididae</taxon>
        <taxon>Aphidini</taxon>
        <taxon>Aphis</taxon>
        <taxon>Aphis</taxon>
    </lineage>
</organism>
<name>A0A6G0TBF9_APHGL</name>
<protein>
    <recommendedName>
        <fullName evidence="1">RNA-directed RNA polymerase C-terminal domain-containing protein</fullName>
    </recommendedName>
</protein>
<keyword evidence="3" id="KW-1185">Reference proteome</keyword>
<dbReference type="InterPro" id="IPR012337">
    <property type="entry name" value="RNaseH-like_sf"/>
</dbReference>
<dbReference type="OrthoDB" id="6622882at2759"/>
<comment type="caution">
    <text evidence="2">The sequence shown here is derived from an EMBL/GenBank/DDBJ whole genome shotgun (WGS) entry which is preliminary data.</text>
</comment>
<dbReference type="Proteomes" id="UP000475862">
    <property type="component" value="Unassembled WGS sequence"/>
</dbReference>
<evidence type="ECO:0000259" key="1">
    <source>
        <dbReference type="Pfam" id="PF00680"/>
    </source>
</evidence>
<dbReference type="SUPFAM" id="SSF53098">
    <property type="entry name" value="Ribonuclease H-like"/>
    <property type="match status" value="1"/>
</dbReference>
<dbReference type="GO" id="GO:0003968">
    <property type="term" value="F:RNA-directed RNA polymerase activity"/>
    <property type="evidence" value="ECO:0007669"/>
    <property type="project" value="InterPro"/>
</dbReference>
<dbReference type="GO" id="GO:0006351">
    <property type="term" value="P:DNA-templated transcription"/>
    <property type="evidence" value="ECO:0007669"/>
    <property type="project" value="InterPro"/>
</dbReference>
<dbReference type="PANTHER" id="PTHR37162">
    <property type="entry name" value="HAT FAMILY DIMERISATION DOMAINCONTAINING PROTEIN-RELATED"/>
    <property type="match status" value="1"/>
</dbReference>
<dbReference type="GO" id="GO:0071897">
    <property type="term" value="P:DNA biosynthetic process"/>
    <property type="evidence" value="ECO:0007669"/>
    <property type="project" value="UniProtKB-ARBA"/>
</dbReference>
<dbReference type="GO" id="GO:0042575">
    <property type="term" value="C:DNA polymerase complex"/>
    <property type="evidence" value="ECO:0007669"/>
    <property type="project" value="UniProtKB-ARBA"/>
</dbReference>
<dbReference type="SUPFAM" id="SSF56672">
    <property type="entry name" value="DNA/RNA polymerases"/>
    <property type="match status" value="1"/>
</dbReference>
<dbReference type="AlphaFoldDB" id="A0A6G0TBF9"/>
<evidence type="ECO:0000313" key="3">
    <source>
        <dbReference type="Proteomes" id="UP000475862"/>
    </source>
</evidence>
<dbReference type="InterPro" id="IPR001205">
    <property type="entry name" value="RNA-dir_pol_C"/>
</dbReference>
<accession>A0A6G0TBF9</accession>
<feature type="domain" description="RNA-directed RNA polymerase C-terminal" evidence="1">
    <location>
        <begin position="3"/>
        <end position="45"/>
    </location>
</feature>
<evidence type="ECO:0000313" key="2">
    <source>
        <dbReference type="EMBL" id="KAE9528574.1"/>
    </source>
</evidence>
<dbReference type="EMBL" id="VYZN01000048">
    <property type="protein sequence ID" value="KAE9528574.1"/>
    <property type="molecule type" value="Genomic_DNA"/>
</dbReference>
<dbReference type="GO" id="GO:0003723">
    <property type="term" value="F:RNA binding"/>
    <property type="evidence" value="ECO:0007669"/>
    <property type="project" value="InterPro"/>
</dbReference>
<dbReference type="Pfam" id="PF00680">
    <property type="entry name" value="RdRP_1"/>
    <property type="match status" value="1"/>
</dbReference>
<reference evidence="2 3" key="1">
    <citation type="submission" date="2019-08" db="EMBL/GenBank/DDBJ databases">
        <title>The genome of the soybean aphid Biotype 1, its phylome, world population structure and adaptation to the North American continent.</title>
        <authorList>
            <person name="Giordano R."/>
            <person name="Donthu R.K."/>
            <person name="Hernandez A.G."/>
            <person name="Wright C.L."/>
            <person name="Zimin A.V."/>
        </authorList>
    </citation>
    <scope>NUCLEOTIDE SEQUENCE [LARGE SCALE GENOMIC DNA]</scope>
    <source>
        <tissue evidence="2">Whole aphids</tissue>
    </source>
</reference>
<dbReference type="PANTHER" id="PTHR37162:SF1">
    <property type="entry name" value="BED-TYPE DOMAIN-CONTAINING PROTEIN"/>
    <property type="match status" value="1"/>
</dbReference>
<gene>
    <name evidence="2" type="ORF">AGLY_012149</name>
</gene>
<dbReference type="InterPro" id="IPR043502">
    <property type="entry name" value="DNA/RNA_pol_sf"/>
</dbReference>
<sequence length="315" mass="36169">MSDGKRFIKHCGVPSGSCFTNVIDSIVNALVMRHLTFELTGQFPLSEIYLGNDSEKRKEQQDKRKRKQKAYNFNTTKKKRTAANSAICQKMKLKRTKATNIIKNVIFPAEKQILCDKLNISKFSIMVNESTDIACQSTVCCIVSRFWELLQVFDTNNLDTVDKGATAEFFFNICIEPFKKYNIILDNLVGFGSVGCSTMMGSQNSMSSRMQLYFPGIFIIKCICHSIHLCCSEACKSLPRRCEDLARNIYNFFSHSSKRQSQFMQFQQFLNLNVHKMLHPSQTRWLSLSSVVQRIVEQWDALQYYISLINGSLKN</sequence>